<accession>A0A149THQ7</accession>
<dbReference type="AlphaFoldDB" id="A0A149THQ7"/>
<evidence type="ECO:0000313" key="2">
    <source>
        <dbReference type="Proteomes" id="UP000075636"/>
    </source>
</evidence>
<dbReference type="OrthoDB" id="7281712at2"/>
<gene>
    <name evidence="1" type="ORF">AD945_10030</name>
</gene>
<reference evidence="1 2" key="1">
    <citation type="submission" date="2015-06" db="EMBL/GenBank/DDBJ databases">
        <title>Improved classification and identification of acetic acid bacteria using matrix-assisted laser desorption/ionization time-of-flight mass spectrometry; Gluconobacter nephelii and Gluconobacter uchimurae are later heterotypic synonyms of Gluconobacter japonicus and Gluconobacter oxydans, respectively.</title>
        <authorList>
            <person name="Li L."/>
            <person name="Cleenwerck I."/>
            <person name="De Vuyst L."/>
            <person name="Vandamme P."/>
        </authorList>
    </citation>
    <scope>NUCLEOTIDE SEQUENCE [LARGE SCALE GENOMIC DNA]</scope>
    <source>
        <strain evidence="1 2">LMG 1768</strain>
    </source>
</reference>
<proteinExistence type="predicted"/>
<evidence type="ECO:0000313" key="1">
    <source>
        <dbReference type="EMBL" id="KXV47382.1"/>
    </source>
</evidence>
<protein>
    <submittedName>
        <fullName evidence="1">Uncharacterized protein</fullName>
    </submittedName>
</protein>
<dbReference type="GeneID" id="76194770"/>
<comment type="caution">
    <text evidence="1">The sequence shown here is derived from an EMBL/GenBank/DDBJ whole genome shotgun (WGS) entry which is preliminary data.</text>
</comment>
<dbReference type="EMBL" id="LHZR01000109">
    <property type="protein sequence ID" value="KXV47382.1"/>
    <property type="molecule type" value="Genomic_DNA"/>
</dbReference>
<name>A0A149THQ7_9PROT</name>
<dbReference type="RefSeq" id="WP_062108512.1">
    <property type="nucleotide sequence ID" value="NZ_LHZR01000109.1"/>
</dbReference>
<dbReference type="PATRIC" id="fig|318683.6.peg.1295"/>
<dbReference type="Proteomes" id="UP000075636">
    <property type="component" value="Unassembled WGS sequence"/>
</dbReference>
<organism evidence="1 2">
    <name type="scientific">Gluconobacter albidus</name>
    <dbReference type="NCBI Taxonomy" id="318683"/>
    <lineage>
        <taxon>Bacteria</taxon>
        <taxon>Pseudomonadati</taxon>
        <taxon>Pseudomonadota</taxon>
        <taxon>Alphaproteobacteria</taxon>
        <taxon>Acetobacterales</taxon>
        <taxon>Acetobacteraceae</taxon>
        <taxon>Gluconobacter</taxon>
    </lineage>
</organism>
<sequence>MTVLVFLFGPIAENWLIYARFRARGVVIFIVQWWIGREIQSIQRRDRRIRKVMRLLEGWIQTL</sequence>